<dbReference type="InterPro" id="IPR050194">
    <property type="entry name" value="Glycosyltransferase_grp1"/>
</dbReference>
<dbReference type="Pfam" id="PF13439">
    <property type="entry name" value="Glyco_transf_4"/>
    <property type="match status" value="1"/>
</dbReference>
<sequence>MNIAPLLLAQAAKPTLKRILESGYDFDLIDAHYFYPDGVAAVLLGKYFNKPVTITARGSDINLLPKYRWPRKWIHWASSRASAMITVCEALKQEIGRLDVDESRVITLRNGVDLKKFYPPEDRETERARLGLNNFTLLSVGNLIPLKGHHLVIEAVAQLPEVTLLIAGNGPEKTALENLARKLGVNDRVKILGSIPHDQLRQYYGAADALVLASSREGWANVLLESMACGTPVLATNVSGTPEVVTAPEAGSLINERSVEGIVGAVKTLRTTTRDRIKTRQFAERFSWDETTQGQLQLFNRILGSRTS</sequence>
<proteinExistence type="predicted"/>
<dbReference type="Proteomes" id="UP000198284">
    <property type="component" value="Unassembled WGS sequence"/>
</dbReference>
<dbReference type="Gene3D" id="3.40.50.2000">
    <property type="entry name" value="Glycogen Phosphorylase B"/>
    <property type="match status" value="2"/>
</dbReference>
<evidence type="ECO:0000259" key="1">
    <source>
        <dbReference type="Pfam" id="PF00534"/>
    </source>
</evidence>
<keyword evidence="4" id="KW-1185">Reference proteome</keyword>
<protein>
    <submittedName>
        <fullName evidence="3">Glycosyltransferase involved in cell wall bisynthesis</fullName>
    </submittedName>
</protein>
<evidence type="ECO:0000313" key="4">
    <source>
        <dbReference type="Proteomes" id="UP000198284"/>
    </source>
</evidence>
<dbReference type="SUPFAM" id="SSF53756">
    <property type="entry name" value="UDP-Glycosyltransferase/glycogen phosphorylase"/>
    <property type="match status" value="1"/>
</dbReference>
<feature type="domain" description="Glycosyltransferase subfamily 4-like N-terminal" evidence="2">
    <location>
        <begin position="11"/>
        <end position="115"/>
    </location>
</feature>
<name>A0A239HKE0_9BURK</name>
<organism evidence="3 4">
    <name type="scientific">Noviherbaspirillum humi</name>
    <dbReference type="NCBI Taxonomy" id="1688639"/>
    <lineage>
        <taxon>Bacteria</taxon>
        <taxon>Pseudomonadati</taxon>
        <taxon>Pseudomonadota</taxon>
        <taxon>Betaproteobacteria</taxon>
        <taxon>Burkholderiales</taxon>
        <taxon>Oxalobacteraceae</taxon>
        <taxon>Noviherbaspirillum</taxon>
    </lineage>
</organism>
<evidence type="ECO:0000259" key="2">
    <source>
        <dbReference type="Pfam" id="PF13439"/>
    </source>
</evidence>
<dbReference type="AlphaFoldDB" id="A0A239HKE0"/>
<evidence type="ECO:0000313" key="3">
    <source>
        <dbReference type="EMBL" id="SNS81601.1"/>
    </source>
</evidence>
<dbReference type="GO" id="GO:0016757">
    <property type="term" value="F:glycosyltransferase activity"/>
    <property type="evidence" value="ECO:0007669"/>
    <property type="project" value="InterPro"/>
</dbReference>
<dbReference type="InterPro" id="IPR028098">
    <property type="entry name" value="Glyco_trans_4-like_N"/>
</dbReference>
<dbReference type="InterPro" id="IPR001296">
    <property type="entry name" value="Glyco_trans_1"/>
</dbReference>
<dbReference type="Pfam" id="PF00534">
    <property type="entry name" value="Glycos_transf_1"/>
    <property type="match status" value="1"/>
</dbReference>
<reference evidence="3 4" key="1">
    <citation type="submission" date="2017-06" db="EMBL/GenBank/DDBJ databases">
        <authorList>
            <person name="Kim H.J."/>
            <person name="Triplett B.A."/>
        </authorList>
    </citation>
    <scope>NUCLEOTIDE SEQUENCE [LARGE SCALE GENOMIC DNA]</scope>
    <source>
        <strain evidence="3 4">U15</strain>
    </source>
</reference>
<accession>A0A239HKE0</accession>
<dbReference type="PANTHER" id="PTHR45947">
    <property type="entry name" value="SULFOQUINOVOSYL TRANSFERASE SQD2"/>
    <property type="match status" value="1"/>
</dbReference>
<feature type="domain" description="Glycosyl transferase family 1" evidence="1">
    <location>
        <begin position="123"/>
        <end position="273"/>
    </location>
</feature>
<keyword evidence="3" id="KW-0808">Transferase</keyword>
<gene>
    <name evidence="3" type="ORF">SAMN06265795_10726</name>
</gene>
<dbReference type="EMBL" id="FZOT01000007">
    <property type="protein sequence ID" value="SNS81601.1"/>
    <property type="molecule type" value="Genomic_DNA"/>
</dbReference>
<dbReference type="PANTHER" id="PTHR45947:SF3">
    <property type="entry name" value="SULFOQUINOVOSYL TRANSFERASE SQD2"/>
    <property type="match status" value="1"/>
</dbReference>
<dbReference type="CDD" id="cd03798">
    <property type="entry name" value="GT4_WlbH-like"/>
    <property type="match status" value="1"/>
</dbReference>